<dbReference type="Pfam" id="PF07702">
    <property type="entry name" value="UTRA"/>
    <property type="match status" value="1"/>
</dbReference>
<dbReference type="InterPro" id="IPR028978">
    <property type="entry name" value="Chorismate_lyase_/UTRA_dom_sf"/>
</dbReference>
<name>A0A1A9KDZ8_9PSED</name>
<dbReference type="CDD" id="cd07377">
    <property type="entry name" value="WHTH_GntR"/>
    <property type="match status" value="1"/>
</dbReference>
<dbReference type="PROSITE" id="PS50949">
    <property type="entry name" value="HTH_GNTR"/>
    <property type="match status" value="1"/>
</dbReference>
<dbReference type="InterPro" id="IPR036390">
    <property type="entry name" value="WH_DNA-bd_sf"/>
</dbReference>
<dbReference type="GO" id="GO:0045892">
    <property type="term" value="P:negative regulation of DNA-templated transcription"/>
    <property type="evidence" value="ECO:0007669"/>
    <property type="project" value="TreeGrafter"/>
</dbReference>
<organism evidence="5 6">
    <name type="scientific">Pseudomonas citronellolis</name>
    <dbReference type="NCBI Taxonomy" id="53408"/>
    <lineage>
        <taxon>Bacteria</taxon>
        <taxon>Pseudomonadati</taxon>
        <taxon>Pseudomonadota</taxon>
        <taxon>Gammaproteobacteria</taxon>
        <taxon>Pseudomonadales</taxon>
        <taxon>Pseudomonadaceae</taxon>
        <taxon>Pseudomonas</taxon>
    </lineage>
</organism>
<reference evidence="5 6" key="1">
    <citation type="submission" date="2016-05" db="EMBL/GenBank/DDBJ databases">
        <title>Genome Sequence of Pseudomonas citronellolis Strain SJTE-3, an Estrogens and Persistent Organic Pollutants degradation strain.</title>
        <authorList>
            <person name="Liang R."/>
        </authorList>
    </citation>
    <scope>NUCLEOTIDE SEQUENCE [LARGE SCALE GENOMIC DNA]</scope>
    <source>
        <strain evidence="5 6">SJTE-3</strain>
    </source>
</reference>
<dbReference type="RefSeq" id="WP_064583466.1">
    <property type="nucleotide sequence ID" value="NZ_CP015878.1"/>
</dbReference>
<protein>
    <submittedName>
        <fullName evidence="5">GntR family transcriptional regulator</fullName>
    </submittedName>
</protein>
<dbReference type="Pfam" id="PF00392">
    <property type="entry name" value="GntR"/>
    <property type="match status" value="1"/>
</dbReference>
<keyword evidence="3" id="KW-0804">Transcription</keyword>
<dbReference type="SMART" id="SM00866">
    <property type="entry name" value="UTRA"/>
    <property type="match status" value="1"/>
</dbReference>
<dbReference type="InterPro" id="IPR011663">
    <property type="entry name" value="UTRA"/>
</dbReference>
<dbReference type="InterPro" id="IPR036388">
    <property type="entry name" value="WH-like_DNA-bd_sf"/>
</dbReference>
<dbReference type="SUPFAM" id="SSF46785">
    <property type="entry name" value="Winged helix' DNA-binding domain"/>
    <property type="match status" value="1"/>
</dbReference>
<dbReference type="InterPro" id="IPR050679">
    <property type="entry name" value="Bact_HTH_transcr_reg"/>
</dbReference>
<dbReference type="GO" id="GO:0003700">
    <property type="term" value="F:DNA-binding transcription factor activity"/>
    <property type="evidence" value="ECO:0007669"/>
    <property type="project" value="InterPro"/>
</dbReference>
<dbReference type="Gene3D" id="3.40.1410.10">
    <property type="entry name" value="Chorismate lyase-like"/>
    <property type="match status" value="1"/>
</dbReference>
<proteinExistence type="predicted"/>
<dbReference type="PRINTS" id="PR00035">
    <property type="entry name" value="HTHGNTR"/>
</dbReference>
<evidence type="ECO:0000313" key="5">
    <source>
        <dbReference type="EMBL" id="ANI15752.1"/>
    </source>
</evidence>
<accession>A0A1A9KDZ8</accession>
<dbReference type="SMART" id="SM00345">
    <property type="entry name" value="HTH_GNTR"/>
    <property type="match status" value="1"/>
</dbReference>
<keyword evidence="1" id="KW-0805">Transcription regulation</keyword>
<sequence length="248" mass="28261">MNVGARVLYQAIAPHYARIRDQLAADIACGRFLAGEKLPPERDLAARFGCTRVTLRQALQQLETEGLIYRENRIGWFLCSPRIHYDPTRLVSFMDYVRLQGREPLTECLSAERRRAGSWLAARMNLTSADEPVFQLHRRRLIDGRPVLVEINTLLARWCPDLLDAHLDCSLTTLLRERFGKVQTRCSLSLRLGTVNEEQAELLQLGAGASNLVLERLNYAENDLLVELDQEFWRPDAVTVAVEAQYPS</sequence>
<evidence type="ECO:0000259" key="4">
    <source>
        <dbReference type="PROSITE" id="PS50949"/>
    </source>
</evidence>
<dbReference type="EMBL" id="CP015878">
    <property type="protein sequence ID" value="ANI15752.1"/>
    <property type="molecule type" value="Genomic_DNA"/>
</dbReference>
<dbReference type="InterPro" id="IPR000524">
    <property type="entry name" value="Tscrpt_reg_HTH_GntR"/>
</dbReference>
<dbReference type="PANTHER" id="PTHR44846">
    <property type="entry name" value="MANNOSYL-D-GLYCERATE TRANSPORT/METABOLISM SYSTEM REPRESSOR MNGR-RELATED"/>
    <property type="match status" value="1"/>
</dbReference>
<dbReference type="AlphaFoldDB" id="A0A1A9KDZ8"/>
<evidence type="ECO:0000256" key="2">
    <source>
        <dbReference type="ARBA" id="ARBA00023125"/>
    </source>
</evidence>
<evidence type="ECO:0000256" key="3">
    <source>
        <dbReference type="ARBA" id="ARBA00023163"/>
    </source>
</evidence>
<feature type="domain" description="HTH gntR-type" evidence="4">
    <location>
        <begin position="13"/>
        <end position="81"/>
    </location>
</feature>
<dbReference type="Gene3D" id="1.10.10.10">
    <property type="entry name" value="Winged helix-like DNA-binding domain superfamily/Winged helix DNA-binding domain"/>
    <property type="match status" value="1"/>
</dbReference>
<dbReference type="SUPFAM" id="SSF64288">
    <property type="entry name" value="Chorismate lyase-like"/>
    <property type="match status" value="1"/>
</dbReference>
<evidence type="ECO:0000313" key="6">
    <source>
        <dbReference type="Proteomes" id="UP000077748"/>
    </source>
</evidence>
<gene>
    <name evidence="5" type="ORF">A9C11_18010</name>
</gene>
<evidence type="ECO:0000256" key="1">
    <source>
        <dbReference type="ARBA" id="ARBA00023015"/>
    </source>
</evidence>
<dbReference type="PANTHER" id="PTHR44846:SF10">
    <property type="entry name" value="TRANSCRIPTIONAL REGULATOR-RELATED"/>
    <property type="match status" value="1"/>
</dbReference>
<dbReference type="Proteomes" id="UP000077748">
    <property type="component" value="Chromosome"/>
</dbReference>
<keyword evidence="2" id="KW-0238">DNA-binding</keyword>
<dbReference type="GO" id="GO:0003677">
    <property type="term" value="F:DNA binding"/>
    <property type="evidence" value="ECO:0007669"/>
    <property type="project" value="UniProtKB-KW"/>
</dbReference>